<proteinExistence type="predicted"/>
<dbReference type="Proteomes" id="UP000238042">
    <property type="component" value="Unassembled WGS sequence"/>
</dbReference>
<evidence type="ECO:0000256" key="1">
    <source>
        <dbReference type="SAM" id="Phobius"/>
    </source>
</evidence>
<evidence type="ECO:0000313" key="2">
    <source>
        <dbReference type="EMBL" id="PQL91267.1"/>
    </source>
</evidence>
<accession>A0A2S8A9L7</accession>
<feature type="transmembrane region" description="Helical" evidence="1">
    <location>
        <begin position="83"/>
        <end position="107"/>
    </location>
</feature>
<dbReference type="EMBL" id="PSZM01000041">
    <property type="protein sequence ID" value="PQL91267.1"/>
    <property type="molecule type" value="Genomic_DNA"/>
</dbReference>
<organism evidence="2 3">
    <name type="scientific">Apibacter adventoris</name>
    <dbReference type="NCBI Taxonomy" id="1679466"/>
    <lineage>
        <taxon>Bacteria</taxon>
        <taxon>Pseudomonadati</taxon>
        <taxon>Bacteroidota</taxon>
        <taxon>Flavobacteriia</taxon>
        <taxon>Flavobacteriales</taxon>
        <taxon>Weeksellaceae</taxon>
        <taxon>Apibacter</taxon>
    </lineage>
</organism>
<gene>
    <name evidence="2" type="ORF">C4S77_08380</name>
</gene>
<evidence type="ECO:0000313" key="3">
    <source>
        <dbReference type="Proteomes" id="UP000238042"/>
    </source>
</evidence>
<keyword evidence="1" id="KW-0472">Membrane</keyword>
<keyword evidence="1" id="KW-1133">Transmembrane helix</keyword>
<sequence>MLLISRIITLRIVIIFQVFCCYKFLNYTKGFLYFNDDGSYDYTDKLQSSGGEDEVSIYCLGFFYILYFILSLFFTKKKAQIRLLIFTVIMHILSLGLIQMGSIYGTITQDKNLWLLFIMINPILMFLILLLNNNETK</sequence>
<feature type="transmembrane region" description="Helical" evidence="1">
    <location>
        <begin position="7"/>
        <end position="25"/>
    </location>
</feature>
<comment type="caution">
    <text evidence="2">The sequence shown here is derived from an EMBL/GenBank/DDBJ whole genome shotgun (WGS) entry which is preliminary data.</text>
</comment>
<reference evidence="2 3" key="1">
    <citation type="submission" date="2018-02" db="EMBL/GenBank/DDBJ databases">
        <title>Genome sequences of Apibacter spp., gut symbionts of Asian honey bees.</title>
        <authorList>
            <person name="Kwong W.K."/>
            <person name="Steele M.I."/>
            <person name="Moran N.A."/>
        </authorList>
    </citation>
    <scope>NUCLEOTIDE SEQUENCE [LARGE SCALE GENOMIC DNA]</scope>
    <source>
        <strain evidence="3">wkB301</strain>
    </source>
</reference>
<name>A0A2S8A9L7_9FLAO</name>
<keyword evidence="3" id="KW-1185">Reference proteome</keyword>
<dbReference type="AlphaFoldDB" id="A0A2S8A9L7"/>
<keyword evidence="1" id="KW-0812">Transmembrane</keyword>
<feature type="transmembrane region" description="Helical" evidence="1">
    <location>
        <begin position="113"/>
        <end position="131"/>
    </location>
</feature>
<protein>
    <submittedName>
        <fullName evidence="2">Uncharacterized protein</fullName>
    </submittedName>
</protein>
<feature type="transmembrane region" description="Helical" evidence="1">
    <location>
        <begin position="55"/>
        <end position="74"/>
    </location>
</feature>